<dbReference type="EC" id="2.7.11.1" evidence="1"/>
<dbReference type="GO" id="GO:0035556">
    <property type="term" value="P:intracellular signal transduction"/>
    <property type="evidence" value="ECO:0007669"/>
    <property type="project" value="TreeGrafter"/>
</dbReference>
<sequence length="909" mass="101818">MSSPESVSPNGTPSKTVVPVEGNNPSLPETSLHIEGDNSTNGARSVRGFFKQKGSRFLSLFKARKSGGSIISQGIQKTAYQSSREDGATNELLTNGSRPFSPEGNNQSIDQPADSGALQKRKESKADHSRHSFGKETCANNAALEQQKTSAPKGSLPSSQQRLRSGIGLTKRISDKFSMSFGPPTVVRRTNLRLRPAIGFSVAVQPSAPSTLQKLGDNAQDDSDSSASHLGGSGTSHKSQSTNPTSEGSPISLPKRTSASLTGKGKCTVPANSASSESPQPSFGDTQPTLIKPSIVTVEAAAAAKIFLETHFDSLFSKEPPRLRRQRELERFIYSLPLSEEERRDVWYAWYRQESNHLRRNRVIRTHSNRRDGKKSPLVSGYGVVKVLGRGSFGVVRLVKEKNVGIEPELSTPKIPRSFRRKGPESLKKNVFAMKVIRKSEMLLNCQEGHLRAERDFLVASNKSQWIVPLISSFQDKHNLYLIMDYMVGGDFLSLLMRKHILSEAVSKWYVAEMILCIEEAHRLRWIHRDVKPDNFLISASGHLKISDFGLAFDGHWSHNESYFHNHRQSLLKKLGIKIEGDAEDKKAAAKEAKKAYKIANSPDGKNAGPVGREDRRQPCPGEDILRWRNRRERRRLALSMVGTSQYMAPEIVNGEPYDGRCDWWSVGIILFECLFGYTPFAADCREKTKDNIMNHKRHLVFPADRPSDRLVSNDAINLIAGILREKDGRLSSYKYSLNDCIHSKQVSGTIFDKAADSLNKNYQGYYVYSDDATDIKEHPFFRGVEWETMQYSRPPFIPKVRSWEDTKYFNIPVADRNDDTTEEILPEDVQVDNDNGAPNAKQNQQCPNAAENAANVKKATKKKGKRKARDKILRDENTGKIALSIRKQEAFLGYDYHRPTDVFSVFDQ</sequence>
<gene>
    <name evidence="12" type="ORF">MGYG_02120</name>
</gene>
<keyword evidence="4" id="KW-0547">Nucleotide-binding</keyword>
<dbReference type="AlphaFoldDB" id="E4UPS0"/>
<evidence type="ECO:0000256" key="8">
    <source>
        <dbReference type="ARBA" id="ARBA00048679"/>
    </source>
</evidence>
<evidence type="ECO:0000256" key="4">
    <source>
        <dbReference type="ARBA" id="ARBA00022741"/>
    </source>
</evidence>
<dbReference type="SUPFAM" id="SSF56112">
    <property type="entry name" value="Protein kinase-like (PK-like)"/>
    <property type="match status" value="1"/>
</dbReference>
<dbReference type="GO" id="GO:0005524">
    <property type="term" value="F:ATP binding"/>
    <property type="evidence" value="ECO:0007669"/>
    <property type="project" value="UniProtKB-KW"/>
</dbReference>
<dbReference type="RefSeq" id="XP_003174590.1">
    <property type="nucleotide sequence ID" value="XM_003174542.1"/>
</dbReference>
<evidence type="ECO:0000256" key="3">
    <source>
        <dbReference type="ARBA" id="ARBA00022679"/>
    </source>
</evidence>
<proteinExistence type="predicted"/>
<accession>E4UPS0</accession>
<comment type="catalytic activity">
    <reaction evidence="8">
        <text>L-seryl-[protein] + ATP = O-phospho-L-seryl-[protein] + ADP + H(+)</text>
        <dbReference type="Rhea" id="RHEA:17989"/>
        <dbReference type="Rhea" id="RHEA-COMP:9863"/>
        <dbReference type="Rhea" id="RHEA-COMP:11604"/>
        <dbReference type="ChEBI" id="CHEBI:15378"/>
        <dbReference type="ChEBI" id="CHEBI:29999"/>
        <dbReference type="ChEBI" id="CHEBI:30616"/>
        <dbReference type="ChEBI" id="CHEBI:83421"/>
        <dbReference type="ChEBI" id="CHEBI:456216"/>
        <dbReference type="EC" id="2.7.11.1"/>
    </reaction>
</comment>
<feature type="region of interest" description="Disordered" evidence="9">
    <location>
        <begin position="74"/>
        <end position="136"/>
    </location>
</feature>
<feature type="compositionally biased region" description="Low complexity" evidence="9">
    <location>
        <begin position="849"/>
        <end position="858"/>
    </location>
</feature>
<feature type="region of interest" description="Disordered" evidence="9">
    <location>
        <begin position="209"/>
        <end position="287"/>
    </location>
</feature>
<feature type="region of interest" description="Disordered" evidence="9">
    <location>
        <begin position="600"/>
        <end position="620"/>
    </location>
</feature>
<keyword evidence="13" id="KW-1185">Reference proteome</keyword>
<protein>
    <recommendedName>
        <fullName evidence="1">non-specific serine/threonine protein kinase</fullName>
        <ecNumber evidence="1">2.7.11.1</ecNumber>
    </recommendedName>
</protein>
<dbReference type="SMART" id="SM00220">
    <property type="entry name" value="S_TKc"/>
    <property type="match status" value="1"/>
</dbReference>
<dbReference type="InterPro" id="IPR000719">
    <property type="entry name" value="Prot_kinase_dom"/>
</dbReference>
<evidence type="ECO:0000256" key="6">
    <source>
        <dbReference type="ARBA" id="ARBA00022840"/>
    </source>
</evidence>
<keyword evidence="3" id="KW-0808">Transferase</keyword>
<reference evidence="13" key="1">
    <citation type="journal article" date="2012" name="MBio">
        <title>Comparative genome analysis of Trichophyton rubrum and related dermatophytes reveals candidate genes involved in infection.</title>
        <authorList>
            <person name="Martinez D.A."/>
            <person name="Oliver B.G."/>
            <person name="Graeser Y."/>
            <person name="Goldberg J.M."/>
            <person name="Li W."/>
            <person name="Martinez-Rossi N.M."/>
            <person name="Monod M."/>
            <person name="Shelest E."/>
            <person name="Barton R.C."/>
            <person name="Birch E."/>
            <person name="Brakhage A.A."/>
            <person name="Chen Z."/>
            <person name="Gurr S.J."/>
            <person name="Heiman D."/>
            <person name="Heitman J."/>
            <person name="Kosti I."/>
            <person name="Rossi A."/>
            <person name="Saif S."/>
            <person name="Samalova M."/>
            <person name="Saunders C.W."/>
            <person name="Shea T."/>
            <person name="Summerbell R.C."/>
            <person name="Xu J."/>
            <person name="Young S."/>
            <person name="Zeng Q."/>
            <person name="Birren B.W."/>
            <person name="Cuomo C.A."/>
            <person name="White T.C."/>
        </authorList>
    </citation>
    <scope>NUCLEOTIDE SEQUENCE [LARGE SCALE GENOMIC DNA]</scope>
    <source>
        <strain evidence="13">ATCC MYA-4604 / CBS 118893</strain>
    </source>
</reference>
<dbReference type="PANTHER" id="PTHR24356:SF400">
    <property type="entry name" value="SERINE_THREONINE-PROTEIN KINASE CBK1"/>
    <property type="match status" value="1"/>
</dbReference>
<keyword evidence="2" id="KW-0723">Serine/threonine-protein kinase</keyword>
<evidence type="ECO:0000313" key="12">
    <source>
        <dbReference type="EMBL" id="EFQ99107.1"/>
    </source>
</evidence>
<dbReference type="OMA" id="LRWIHRD"/>
<dbReference type="Gene3D" id="1.10.510.10">
    <property type="entry name" value="Transferase(Phosphotransferase) domain 1"/>
    <property type="match status" value="1"/>
</dbReference>
<keyword evidence="6" id="KW-0067">ATP-binding</keyword>
<evidence type="ECO:0000256" key="1">
    <source>
        <dbReference type="ARBA" id="ARBA00012513"/>
    </source>
</evidence>
<dbReference type="InParanoid" id="E4UPS0"/>
<feature type="region of interest" description="Disordered" evidence="9">
    <location>
        <begin position="831"/>
        <end position="874"/>
    </location>
</feature>
<dbReference type="PANTHER" id="PTHR24356">
    <property type="entry name" value="SERINE/THREONINE-PROTEIN KINASE"/>
    <property type="match status" value="1"/>
</dbReference>
<dbReference type="OrthoDB" id="3638488at2759"/>
<dbReference type="EMBL" id="DS989823">
    <property type="protein sequence ID" value="EFQ99107.1"/>
    <property type="molecule type" value="Genomic_DNA"/>
</dbReference>
<dbReference type="Proteomes" id="UP000002669">
    <property type="component" value="Unassembled WGS sequence"/>
</dbReference>
<comment type="catalytic activity">
    <reaction evidence="7">
        <text>L-threonyl-[protein] + ATP = O-phospho-L-threonyl-[protein] + ADP + H(+)</text>
        <dbReference type="Rhea" id="RHEA:46608"/>
        <dbReference type="Rhea" id="RHEA-COMP:11060"/>
        <dbReference type="Rhea" id="RHEA-COMP:11605"/>
        <dbReference type="ChEBI" id="CHEBI:15378"/>
        <dbReference type="ChEBI" id="CHEBI:30013"/>
        <dbReference type="ChEBI" id="CHEBI:30616"/>
        <dbReference type="ChEBI" id="CHEBI:61977"/>
        <dbReference type="ChEBI" id="CHEBI:456216"/>
        <dbReference type="EC" id="2.7.11.1"/>
    </reaction>
</comment>
<dbReference type="PROSITE" id="PS50011">
    <property type="entry name" value="PROTEIN_KINASE_DOM"/>
    <property type="match status" value="1"/>
</dbReference>
<dbReference type="STRING" id="535722.E4UPS0"/>
<dbReference type="eggNOG" id="KOG0605">
    <property type="taxonomic scope" value="Eukaryota"/>
</dbReference>
<dbReference type="GO" id="GO:0004674">
    <property type="term" value="F:protein serine/threonine kinase activity"/>
    <property type="evidence" value="ECO:0007669"/>
    <property type="project" value="UniProtKB-KW"/>
</dbReference>
<dbReference type="Gene3D" id="3.30.200.20">
    <property type="entry name" value="Phosphorylase Kinase, domain 1"/>
    <property type="match status" value="1"/>
</dbReference>
<feature type="region of interest" description="Disordered" evidence="9">
    <location>
        <begin position="1"/>
        <end position="45"/>
    </location>
</feature>
<evidence type="ECO:0000256" key="2">
    <source>
        <dbReference type="ARBA" id="ARBA00022527"/>
    </source>
</evidence>
<evidence type="ECO:0000259" key="11">
    <source>
        <dbReference type="PROSITE" id="PS51285"/>
    </source>
</evidence>
<evidence type="ECO:0000256" key="5">
    <source>
        <dbReference type="ARBA" id="ARBA00022777"/>
    </source>
</evidence>
<dbReference type="VEuPathDB" id="FungiDB:MGYG_02120"/>
<feature type="compositionally biased region" description="Basic residues" evidence="9">
    <location>
        <begin position="859"/>
        <end position="870"/>
    </location>
</feature>
<evidence type="ECO:0000256" key="9">
    <source>
        <dbReference type="SAM" id="MobiDB-lite"/>
    </source>
</evidence>
<dbReference type="InterPro" id="IPR050236">
    <property type="entry name" value="Ser_Thr_kinase_AGC"/>
</dbReference>
<feature type="domain" description="AGC-kinase C-terminal" evidence="11">
    <location>
        <begin position="783"/>
        <end position="907"/>
    </location>
</feature>
<keyword evidence="5 12" id="KW-0418">Kinase</keyword>
<dbReference type="InterPro" id="IPR011009">
    <property type="entry name" value="Kinase-like_dom_sf"/>
</dbReference>
<feature type="compositionally biased region" description="Polar residues" evidence="9">
    <location>
        <begin position="270"/>
        <end position="287"/>
    </location>
</feature>
<evidence type="ECO:0000313" key="13">
    <source>
        <dbReference type="Proteomes" id="UP000002669"/>
    </source>
</evidence>
<dbReference type="GeneID" id="10029886"/>
<feature type="compositionally biased region" description="Polar residues" evidence="9">
    <location>
        <begin position="235"/>
        <end position="261"/>
    </location>
</feature>
<name>E4UPS0_ARTGP</name>
<feature type="compositionally biased region" description="Polar residues" evidence="9">
    <location>
        <begin position="91"/>
        <end position="110"/>
    </location>
</feature>
<dbReference type="PROSITE" id="PS51285">
    <property type="entry name" value="AGC_KINASE_CTER"/>
    <property type="match status" value="1"/>
</dbReference>
<dbReference type="HOGENOM" id="CLU_000288_19_1_1"/>
<feature type="domain" description="Protein kinase" evidence="10">
    <location>
        <begin position="382"/>
        <end position="746"/>
    </location>
</feature>
<feature type="compositionally biased region" description="Polar residues" evidence="9">
    <location>
        <begin position="1"/>
        <end position="15"/>
    </location>
</feature>
<evidence type="ECO:0000256" key="7">
    <source>
        <dbReference type="ARBA" id="ARBA00047899"/>
    </source>
</evidence>
<organism evidence="13">
    <name type="scientific">Arthroderma gypseum (strain ATCC MYA-4604 / CBS 118893)</name>
    <name type="common">Microsporum gypseum</name>
    <dbReference type="NCBI Taxonomy" id="535722"/>
    <lineage>
        <taxon>Eukaryota</taxon>
        <taxon>Fungi</taxon>
        <taxon>Dikarya</taxon>
        <taxon>Ascomycota</taxon>
        <taxon>Pezizomycotina</taxon>
        <taxon>Eurotiomycetes</taxon>
        <taxon>Eurotiomycetidae</taxon>
        <taxon>Onygenales</taxon>
        <taxon>Arthrodermataceae</taxon>
        <taxon>Nannizzia</taxon>
    </lineage>
</organism>
<feature type="compositionally biased region" description="Basic and acidic residues" evidence="9">
    <location>
        <begin position="120"/>
        <end position="134"/>
    </location>
</feature>
<dbReference type="InterPro" id="IPR000961">
    <property type="entry name" value="AGC-kinase_C"/>
</dbReference>
<dbReference type="Pfam" id="PF00069">
    <property type="entry name" value="Pkinase"/>
    <property type="match status" value="2"/>
</dbReference>
<evidence type="ECO:0000259" key="10">
    <source>
        <dbReference type="PROSITE" id="PS50011"/>
    </source>
</evidence>